<evidence type="ECO:0000256" key="4">
    <source>
        <dbReference type="ARBA" id="ARBA00022729"/>
    </source>
</evidence>
<evidence type="ECO:0000256" key="8">
    <source>
        <dbReference type="ARBA" id="ARBA00023288"/>
    </source>
</evidence>
<evidence type="ECO:0000256" key="7">
    <source>
        <dbReference type="ARBA" id="ARBA00023180"/>
    </source>
</evidence>
<sequence length="177" mass="18947">MDRTIMFLLQALCAVALLSGSEAIRCYTCSSDHDPRCADPMEKTMLPTECTVEQVKRAARQMANVLGASAGLGVDAFGERYAQYGGGQSTMGCQKIDVFVTNALSRRQNTTIRGCVLMPENPEEHCRRVSQAMQSELVQNTFCGACTAEGCNGATGLSVTLFALVPVALTVLLAGRQ</sequence>
<evidence type="ECO:0000313" key="11">
    <source>
        <dbReference type="Proteomes" id="UP000515158"/>
    </source>
</evidence>
<dbReference type="Proteomes" id="UP000515158">
    <property type="component" value="Unplaced"/>
</dbReference>
<keyword evidence="7" id="KW-0325">Glycoprotein</keyword>
<dbReference type="PANTHER" id="PTHR33562:SF2">
    <property type="entry name" value="PROTEIN QUIVER"/>
    <property type="match status" value="1"/>
</dbReference>
<evidence type="ECO:0000313" key="12">
    <source>
        <dbReference type="RefSeq" id="XP_034241647.1"/>
    </source>
</evidence>
<keyword evidence="8" id="KW-0449">Lipoprotein</keyword>
<keyword evidence="5 9" id="KW-1133">Transmembrane helix</keyword>
<evidence type="ECO:0000256" key="6">
    <source>
        <dbReference type="ARBA" id="ARBA00023136"/>
    </source>
</evidence>
<evidence type="ECO:0000256" key="3">
    <source>
        <dbReference type="ARBA" id="ARBA00022692"/>
    </source>
</evidence>
<dbReference type="GO" id="GO:0098552">
    <property type="term" value="C:side of membrane"/>
    <property type="evidence" value="ECO:0007669"/>
    <property type="project" value="UniProtKB-KW"/>
</dbReference>
<dbReference type="KEGG" id="tpal:117645497"/>
<evidence type="ECO:0000256" key="10">
    <source>
        <dbReference type="SAM" id="SignalP"/>
    </source>
</evidence>
<evidence type="ECO:0000256" key="1">
    <source>
        <dbReference type="ARBA" id="ARBA00004589"/>
    </source>
</evidence>
<dbReference type="GeneID" id="117645497"/>
<reference evidence="12" key="1">
    <citation type="submission" date="2025-08" db="UniProtKB">
        <authorList>
            <consortium name="RefSeq"/>
        </authorList>
    </citation>
    <scope>IDENTIFICATION</scope>
    <source>
        <tissue evidence="12">Total insect</tissue>
    </source>
</reference>
<keyword evidence="6 9" id="KW-0472">Membrane</keyword>
<dbReference type="OrthoDB" id="75169at2759"/>
<proteinExistence type="predicted"/>
<keyword evidence="2" id="KW-0336">GPI-anchor</keyword>
<dbReference type="InParanoid" id="A0A6P8Z4W4"/>
<dbReference type="Pfam" id="PF17064">
    <property type="entry name" value="QVR"/>
    <property type="match status" value="1"/>
</dbReference>
<keyword evidence="11" id="KW-1185">Reference proteome</keyword>
<keyword evidence="4 10" id="KW-0732">Signal</keyword>
<accession>A0A6P8Z4W4</accession>
<feature type="chain" id="PRO_5028100967" evidence="10">
    <location>
        <begin position="24"/>
        <end position="177"/>
    </location>
</feature>
<dbReference type="InterPro" id="IPR031424">
    <property type="entry name" value="QVR-like"/>
</dbReference>
<dbReference type="GO" id="GO:0032222">
    <property type="term" value="P:regulation of synaptic transmission, cholinergic"/>
    <property type="evidence" value="ECO:0007669"/>
    <property type="project" value="InterPro"/>
</dbReference>
<keyword evidence="3 9" id="KW-0812">Transmembrane</keyword>
<protein>
    <submittedName>
        <fullName evidence="12">Uncharacterized protein LOC117645497</fullName>
    </submittedName>
</protein>
<dbReference type="RefSeq" id="XP_034241647.1">
    <property type="nucleotide sequence ID" value="XM_034385756.1"/>
</dbReference>
<dbReference type="FunCoup" id="A0A6P8Z4W4">
    <property type="interactions" value="1"/>
</dbReference>
<gene>
    <name evidence="12" type="primary">LOC117645497</name>
</gene>
<evidence type="ECO:0000256" key="5">
    <source>
        <dbReference type="ARBA" id="ARBA00022989"/>
    </source>
</evidence>
<feature type="signal peptide" evidence="10">
    <location>
        <begin position="1"/>
        <end position="23"/>
    </location>
</feature>
<organism evidence="12">
    <name type="scientific">Thrips palmi</name>
    <name type="common">Melon thrips</name>
    <dbReference type="NCBI Taxonomy" id="161013"/>
    <lineage>
        <taxon>Eukaryota</taxon>
        <taxon>Metazoa</taxon>
        <taxon>Ecdysozoa</taxon>
        <taxon>Arthropoda</taxon>
        <taxon>Hexapoda</taxon>
        <taxon>Insecta</taxon>
        <taxon>Pterygota</taxon>
        <taxon>Neoptera</taxon>
        <taxon>Paraneoptera</taxon>
        <taxon>Thysanoptera</taxon>
        <taxon>Terebrantia</taxon>
        <taxon>Thripoidea</taxon>
        <taxon>Thripidae</taxon>
        <taxon>Thrips</taxon>
    </lineage>
</organism>
<evidence type="ECO:0000256" key="9">
    <source>
        <dbReference type="SAM" id="Phobius"/>
    </source>
</evidence>
<feature type="transmembrane region" description="Helical" evidence="9">
    <location>
        <begin position="156"/>
        <end position="175"/>
    </location>
</feature>
<dbReference type="InterPro" id="IPR050975">
    <property type="entry name" value="Sleep_regulator"/>
</dbReference>
<dbReference type="PANTHER" id="PTHR33562">
    <property type="entry name" value="ATILLA, ISOFORM B-RELATED-RELATED"/>
    <property type="match status" value="1"/>
</dbReference>
<name>A0A6P8Z4W4_THRPL</name>
<dbReference type="AlphaFoldDB" id="A0A6P8Z4W4"/>
<dbReference type="GO" id="GO:0030431">
    <property type="term" value="P:sleep"/>
    <property type="evidence" value="ECO:0007669"/>
    <property type="project" value="InterPro"/>
</dbReference>
<evidence type="ECO:0000256" key="2">
    <source>
        <dbReference type="ARBA" id="ARBA00022622"/>
    </source>
</evidence>
<comment type="subcellular location">
    <subcellularLocation>
        <location evidence="1">Membrane</location>
        <topology evidence="1">Lipid-anchor</topology>
        <topology evidence="1">GPI-anchor</topology>
    </subcellularLocation>
</comment>